<dbReference type="PANTHER" id="PTHR46054:SF3">
    <property type="entry name" value="MATERNAL EFFECT PROTEIN STAUFEN"/>
    <property type="match status" value="1"/>
</dbReference>
<organism evidence="7 8">
    <name type="scientific">Aquatica leii</name>
    <dbReference type="NCBI Taxonomy" id="1421715"/>
    <lineage>
        <taxon>Eukaryota</taxon>
        <taxon>Metazoa</taxon>
        <taxon>Ecdysozoa</taxon>
        <taxon>Arthropoda</taxon>
        <taxon>Hexapoda</taxon>
        <taxon>Insecta</taxon>
        <taxon>Pterygota</taxon>
        <taxon>Neoptera</taxon>
        <taxon>Endopterygota</taxon>
        <taxon>Coleoptera</taxon>
        <taxon>Polyphaga</taxon>
        <taxon>Elateriformia</taxon>
        <taxon>Elateroidea</taxon>
        <taxon>Lampyridae</taxon>
        <taxon>Luciolinae</taxon>
        <taxon>Aquatica</taxon>
    </lineage>
</organism>
<feature type="region of interest" description="Disordered" evidence="4">
    <location>
        <begin position="503"/>
        <end position="548"/>
    </location>
</feature>
<dbReference type="GO" id="GO:0098964">
    <property type="term" value="P:anterograde dendritic transport of messenger ribonucleoprotein complex"/>
    <property type="evidence" value="ECO:0007669"/>
    <property type="project" value="TreeGrafter"/>
</dbReference>
<dbReference type="Pfam" id="PF00035">
    <property type="entry name" value="dsrm"/>
    <property type="match status" value="3"/>
</dbReference>
<evidence type="ECO:0000256" key="4">
    <source>
        <dbReference type="SAM" id="MobiDB-lite"/>
    </source>
</evidence>
<dbReference type="GO" id="GO:0035418">
    <property type="term" value="P:protein localization to synapse"/>
    <property type="evidence" value="ECO:0007669"/>
    <property type="project" value="TreeGrafter"/>
</dbReference>
<dbReference type="SMART" id="SM00358">
    <property type="entry name" value="DSRM"/>
    <property type="match status" value="4"/>
</dbReference>
<dbReference type="GO" id="GO:0008298">
    <property type="term" value="P:intracellular mRNA localization"/>
    <property type="evidence" value="ECO:0007669"/>
    <property type="project" value="TreeGrafter"/>
</dbReference>
<keyword evidence="5" id="KW-0732">Signal</keyword>
<reference evidence="8" key="1">
    <citation type="submission" date="2023-01" db="EMBL/GenBank/DDBJ databases">
        <title>Key to firefly adult light organ development and bioluminescence: homeobox transcription factors regulate luciferase expression and transportation to peroxisome.</title>
        <authorList>
            <person name="Fu X."/>
        </authorList>
    </citation>
    <scope>NUCLEOTIDE SEQUENCE [LARGE SCALE GENOMIC DNA]</scope>
</reference>
<dbReference type="GO" id="GO:0043025">
    <property type="term" value="C:neuronal cell body"/>
    <property type="evidence" value="ECO:0007669"/>
    <property type="project" value="TreeGrafter"/>
</dbReference>
<evidence type="ECO:0000259" key="6">
    <source>
        <dbReference type="PROSITE" id="PS50137"/>
    </source>
</evidence>
<dbReference type="GO" id="GO:0032839">
    <property type="term" value="C:dendrite cytoplasm"/>
    <property type="evidence" value="ECO:0007669"/>
    <property type="project" value="GOC"/>
</dbReference>
<dbReference type="AlphaFoldDB" id="A0AAN7PT28"/>
<feature type="domain" description="DRBM" evidence="6">
    <location>
        <begin position="430"/>
        <end position="498"/>
    </location>
</feature>
<evidence type="ECO:0000256" key="3">
    <source>
        <dbReference type="PROSITE-ProRule" id="PRU00266"/>
    </source>
</evidence>
<evidence type="ECO:0000256" key="5">
    <source>
        <dbReference type="SAM" id="SignalP"/>
    </source>
</evidence>
<dbReference type="EMBL" id="JARPUR010000005">
    <property type="protein sequence ID" value="KAK4875107.1"/>
    <property type="molecule type" value="Genomic_DNA"/>
</dbReference>
<evidence type="ECO:0000313" key="8">
    <source>
        <dbReference type="Proteomes" id="UP001353858"/>
    </source>
</evidence>
<comment type="caution">
    <text evidence="7">The sequence shown here is derived from an EMBL/GenBank/DDBJ whole genome shotgun (WGS) entry which is preliminary data.</text>
</comment>
<name>A0AAN7PT28_9COLE</name>
<feature type="chain" id="PRO_5042907021" description="DRBM domain-containing protein" evidence="5">
    <location>
        <begin position="19"/>
        <end position="653"/>
    </location>
</feature>
<feature type="region of interest" description="Disordered" evidence="4">
    <location>
        <begin position="624"/>
        <end position="653"/>
    </location>
</feature>
<dbReference type="GO" id="GO:0005886">
    <property type="term" value="C:plasma membrane"/>
    <property type="evidence" value="ECO:0007669"/>
    <property type="project" value="TreeGrafter"/>
</dbReference>
<gene>
    <name evidence="7" type="ORF">RN001_011529</name>
</gene>
<protein>
    <recommendedName>
        <fullName evidence="6">DRBM domain-containing protein</fullName>
    </recommendedName>
</protein>
<dbReference type="CDD" id="cd19861">
    <property type="entry name" value="DSRM_STAU_rpt5"/>
    <property type="match status" value="1"/>
</dbReference>
<sequence length="653" mass="73558">MKNFILIVLALACESITALSMEELKSMMGDKACVEGVLVTMPQGLTLVTSTAYPSKSNLPFLVRHEESEAIDDEQTLTNTTFVPTDNLGKTKKTTPLQLINELARYNKIDHQYRLISEEGEAHKKIFTVTLTLGNEEYEADGTSIKKAQHAVAMVALQQTDYEHLPVKANKNSGTLTPTVELNALATKRCEKVVYELDEPPGQGYIPQTPFQPRHNYKSKKPAYYYSPNKNYTIKNYRTSFENRYYNQQKNKHRPGELFHIRLRVGEREYLGTGYTVQAARHDAAAKAIEDIKEREAEESQQCVTNIKSRNEACNELNAPTKSAISLVHEIGLKKNFDIIFEVISEKGPPHMREFVTQCRVGEFLTEGEGPSKKKSKRNAAEKMVQELSKFGHLPNTNEVITPKPKLETKKKKKRNLIKDDQSADYAHINPISRLEEIQRAKKEKEPMYYVIEDRANSKNQEFVIQVSVNGHISTGSGPSKKIAKRNAAESLLVSLGYSNSPTQQFPSKADTMNKDSTKHSTSSSHTSLSDVGKDKQSQTRRRSHNVSAKDRLIHLAQMLGIIIQFSDFPKIDHKLYLTLISLSTNPPQVCQGEGPTTELSHEKAAIEALTVISELESDILRPNKKEDVSEIVNPPKPQAPERHINQNDFKES</sequence>
<feature type="domain" description="DRBM" evidence="6">
    <location>
        <begin position="259"/>
        <end position="294"/>
    </location>
</feature>
<dbReference type="PROSITE" id="PS50137">
    <property type="entry name" value="DS_RBD"/>
    <property type="match status" value="4"/>
</dbReference>
<feature type="domain" description="DRBM" evidence="6">
    <location>
        <begin position="323"/>
        <end position="390"/>
    </location>
</feature>
<feature type="compositionally biased region" description="Basic and acidic residues" evidence="4">
    <location>
        <begin position="640"/>
        <end position="653"/>
    </location>
</feature>
<dbReference type="InterPro" id="IPR051740">
    <property type="entry name" value="DRBM-containing_protein"/>
</dbReference>
<feature type="domain" description="DRBM" evidence="6">
    <location>
        <begin position="95"/>
        <end position="162"/>
    </location>
</feature>
<evidence type="ECO:0000256" key="2">
    <source>
        <dbReference type="ARBA" id="ARBA00022884"/>
    </source>
</evidence>
<dbReference type="GO" id="GO:0007281">
    <property type="term" value="P:germ cell development"/>
    <property type="evidence" value="ECO:0007669"/>
    <property type="project" value="TreeGrafter"/>
</dbReference>
<feature type="signal peptide" evidence="5">
    <location>
        <begin position="1"/>
        <end position="18"/>
    </location>
</feature>
<dbReference type="SUPFAM" id="SSF54768">
    <property type="entry name" value="dsRNA-binding domain-like"/>
    <property type="match status" value="4"/>
</dbReference>
<dbReference type="GO" id="GO:0010494">
    <property type="term" value="C:cytoplasmic stress granule"/>
    <property type="evidence" value="ECO:0007669"/>
    <property type="project" value="TreeGrafter"/>
</dbReference>
<accession>A0AAN7PT28</accession>
<dbReference type="InterPro" id="IPR014720">
    <property type="entry name" value="dsRBD_dom"/>
</dbReference>
<dbReference type="CDD" id="cd19859">
    <property type="entry name" value="DSRM_STAU_rpt3"/>
    <property type="match status" value="1"/>
</dbReference>
<proteinExistence type="predicted"/>
<keyword evidence="8" id="KW-1185">Reference proteome</keyword>
<dbReference type="FunFam" id="3.30.160.20:FF:000007">
    <property type="entry name" value="Double-stranded RNA-binding protein Staufen homolog 1"/>
    <property type="match status" value="2"/>
</dbReference>
<dbReference type="CDD" id="cd19857">
    <property type="entry name" value="DSRM_STAU_rpt1"/>
    <property type="match status" value="1"/>
</dbReference>
<dbReference type="GO" id="GO:0003729">
    <property type="term" value="F:mRNA binding"/>
    <property type="evidence" value="ECO:0007669"/>
    <property type="project" value="TreeGrafter"/>
</dbReference>
<dbReference type="PANTHER" id="PTHR46054">
    <property type="entry name" value="MATERNAL EFFECT PROTEIN STAUFEN"/>
    <property type="match status" value="1"/>
</dbReference>
<evidence type="ECO:0000313" key="7">
    <source>
        <dbReference type="EMBL" id="KAK4875107.1"/>
    </source>
</evidence>
<dbReference type="CDD" id="cd19860">
    <property type="entry name" value="DSRM_STAU_rpt4"/>
    <property type="match status" value="1"/>
</dbReference>
<feature type="compositionally biased region" description="Low complexity" evidence="4">
    <location>
        <begin position="520"/>
        <end position="531"/>
    </location>
</feature>
<dbReference type="Gene3D" id="3.30.160.20">
    <property type="match status" value="5"/>
</dbReference>
<dbReference type="GO" id="GO:0003725">
    <property type="term" value="F:double-stranded RNA binding"/>
    <property type="evidence" value="ECO:0007669"/>
    <property type="project" value="TreeGrafter"/>
</dbReference>
<dbReference type="InterPro" id="IPR032478">
    <property type="entry name" value="Staufen_C"/>
</dbReference>
<keyword evidence="2 3" id="KW-0694">RNA-binding</keyword>
<dbReference type="Pfam" id="PF16482">
    <property type="entry name" value="Staufen_C"/>
    <property type="match status" value="1"/>
</dbReference>
<dbReference type="Proteomes" id="UP001353858">
    <property type="component" value="Unassembled WGS sequence"/>
</dbReference>
<evidence type="ECO:0000256" key="1">
    <source>
        <dbReference type="ARBA" id="ARBA00022737"/>
    </source>
</evidence>
<dbReference type="GO" id="GO:0010468">
    <property type="term" value="P:regulation of gene expression"/>
    <property type="evidence" value="ECO:0007669"/>
    <property type="project" value="UniProtKB-ARBA"/>
</dbReference>
<keyword evidence="1" id="KW-0677">Repeat</keyword>